<keyword evidence="6" id="KW-0067">ATP-binding</keyword>
<dbReference type="GO" id="GO:0046872">
    <property type="term" value="F:metal ion binding"/>
    <property type="evidence" value="ECO:0007669"/>
    <property type="project" value="UniProtKB-UniRule"/>
</dbReference>
<gene>
    <name evidence="6 7" type="primary">nadK</name>
    <name evidence="7" type="ORF">KDI_12300</name>
</gene>
<comment type="cofactor">
    <cofactor evidence="6">
        <name>a divalent metal cation</name>
        <dbReference type="ChEBI" id="CHEBI:60240"/>
    </cofactor>
</comment>
<dbReference type="HAMAP" id="MF_00361">
    <property type="entry name" value="NAD_kinase"/>
    <property type="match status" value="1"/>
</dbReference>
<organism evidence="7 8">
    <name type="scientific">Dictyobacter arantiisoli</name>
    <dbReference type="NCBI Taxonomy" id="2014874"/>
    <lineage>
        <taxon>Bacteria</taxon>
        <taxon>Bacillati</taxon>
        <taxon>Chloroflexota</taxon>
        <taxon>Ktedonobacteria</taxon>
        <taxon>Ktedonobacterales</taxon>
        <taxon>Dictyobacteraceae</taxon>
        <taxon>Dictyobacter</taxon>
    </lineage>
</organism>
<comment type="similarity">
    <text evidence="6">Belongs to the NAD kinase family.</text>
</comment>
<dbReference type="Pfam" id="PF20143">
    <property type="entry name" value="NAD_kinase_C"/>
    <property type="match status" value="1"/>
</dbReference>
<feature type="binding site" evidence="6">
    <location>
        <position position="171"/>
    </location>
    <ligand>
        <name>NAD(+)</name>
        <dbReference type="ChEBI" id="CHEBI:57540"/>
    </ligand>
</feature>
<reference evidence="7 8" key="1">
    <citation type="submission" date="2019-01" db="EMBL/GenBank/DDBJ databases">
        <title>Draft genome sequence of Dictyobacter sp. Uno17.</title>
        <authorList>
            <person name="Wang C.M."/>
            <person name="Zheng Y."/>
            <person name="Sakai Y."/>
            <person name="Abe K."/>
            <person name="Yokota A."/>
            <person name="Yabe S."/>
        </authorList>
    </citation>
    <scope>NUCLEOTIDE SEQUENCE [LARGE SCALE GENOMIC DNA]</scope>
    <source>
        <strain evidence="7 8">Uno17</strain>
    </source>
</reference>
<dbReference type="EC" id="2.7.1.23" evidence="6"/>
<dbReference type="PANTHER" id="PTHR20275">
    <property type="entry name" value="NAD KINASE"/>
    <property type="match status" value="1"/>
</dbReference>
<comment type="subcellular location">
    <subcellularLocation>
        <location evidence="6">Cytoplasm</location>
    </subcellularLocation>
</comment>
<evidence type="ECO:0000256" key="5">
    <source>
        <dbReference type="ARBA" id="ARBA00047925"/>
    </source>
</evidence>
<dbReference type="GO" id="GO:0005524">
    <property type="term" value="F:ATP binding"/>
    <property type="evidence" value="ECO:0007669"/>
    <property type="project" value="UniProtKB-KW"/>
</dbReference>
<dbReference type="EMBL" id="BIXY01000012">
    <property type="protein sequence ID" value="GCF07666.1"/>
    <property type="molecule type" value="Genomic_DNA"/>
</dbReference>
<feature type="binding site" evidence="6">
    <location>
        <position position="152"/>
    </location>
    <ligand>
        <name>NAD(+)</name>
        <dbReference type="ChEBI" id="CHEBI:57540"/>
    </ligand>
</feature>
<evidence type="ECO:0000313" key="7">
    <source>
        <dbReference type="EMBL" id="GCF07666.1"/>
    </source>
</evidence>
<dbReference type="PANTHER" id="PTHR20275:SF0">
    <property type="entry name" value="NAD KINASE"/>
    <property type="match status" value="1"/>
</dbReference>
<comment type="function">
    <text evidence="6">Involved in the regulation of the intracellular balance of NAD and NADP, and is a key enzyme in the biosynthesis of NADP. Catalyzes specifically the phosphorylation on 2'-hydroxyl of the adenosine moiety of NAD to yield NADP.</text>
</comment>
<feature type="active site" description="Proton acceptor" evidence="6">
    <location>
        <position position="66"/>
    </location>
</feature>
<dbReference type="Gene3D" id="2.60.200.30">
    <property type="entry name" value="Probable inorganic polyphosphate/atp-NAD kinase, domain 2"/>
    <property type="match status" value="1"/>
</dbReference>
<name>A0A5A5T912_9CHLR</name>
<dbReference type="RefSeq" id="WP_172631907.1">
    <property type="nucleotide sequence ID" value="NZ_BIXY01000012.1"/>
</dbReference>
<dbReference type="InterPro" id="IPR017438">
    <property type="entry name" value="ATP-NAD_kinase_N"/>
</dbReference>
<dbReference type="Gene3D" id="3.40.50.10330">
    <property type="entry name" value="Probable inorganic polyphosphate/atp-NAD kinase, domain 1"/>
    <property type="match status" value="1"/>
</dbReference>
<evidence type="ECO:0000256" key="4">
    <source>
        <dbReference type="ARBA" id="ARBA00023027"/>
    </source>
</evidence>
<dbReference type="InterPro" id="IPR002504">
    <property type="entry name" value="NADK"/>
</dbReference>
<dbReference type="GO" id="GO:0003951">
    <property type="term" value="F:NAD+ kinase activity"/>
    <property type="evidence" value="ECO:0007669"/>
    <property type="project" value="UniProtKB-UniRule"/>
</dbReference>
<feature type="binding site" evidence="6">
    <location>
        <begin position="141"/>
        <end position="142"/>
    </location>
    <ligand>
        <name>NAD(+)</name>
        <dbReference type="ChEBI" id="CHEBI:57540"/>
    </ligand>
</feature>
<evidence type="ECO:0000256" key="1">
    <source>
        <dbReference type="ARBA" id="ARBA00022679"/>
    </source>
</evidence>
<dbReference type="Pfam" id="PF01513">
    <property type="entry name" value="NAD_kinase"/>
    <property type="match status" value="1"/>
</dbReference>
<dbReference type="GO" id="GO:0051287">
    <property type="term" value="F:NAD binding"/>
    <property type="evidence" value="ECO:0007669"/>
    <property type="project" value="UniProtKB-ARBA"/>
</dbReference>
<accession>A0A5A5T912</accession>
<evidence type="ECO:0000256" key="3">
    <source>
        <dbReference type="ARBA" id="ARBA00022857"/>
    </source>
</evidence>
<evidence type="ECO:0000313" key="8">
    <source>
        <dbReference type="Proteomes" id="UP000322530"/>
    </source>
</evidence>
<dbReference type="GO" id="GO:0006741">
    <property type="term" value="P:NADP+ biosynthetic process"/>
    <property type="evidence" value="ECO:0007669"/>
    <property type="project" value="UniProtKB-UniRule"/>
</dbReference>
<dbReference type="SUPFAM" id="SSF111331">
    <property type="entry name" value="NAD kinase/diacylglycerol kinase-like"/>
    <property type="match status" value="1"/>
</dbReference>
<feature type="binding site" evidence="6">
    <location>
        <begin position="66"/>
        <end position="67"/>
    </location>
    <ligand>
        <name>NAD(+)</name>
        <dbReference type="ChEBI" id="CHEBI:57540"/>
    </ligand>
</feature>
<comment type="caution">
    <text evidence="6">Lacks conserved residue(s) required for the propagation of feature annotation.</text>
</comment>
<keyword evidence="3 6" id="KW-0521">NADP</keyword>
<evidence type="ECO:0000256" key="2">
    <source>
        <dbReference type="ARBA" id="ARBA00022777"/>
    </source>
</evidence>
<dbReference type="InterPro" id="IPR017437">
    <property type="entry name" value="ATP-NAD_kinase_PpnK-typ_C"/>
</dbReference>
<dbReference type="GO" id="GO:0005737">
    <property type="term" value="C:cytoplasm"/>
    <property type="evidence" value="ECO:0007669"/>
    <property type="project" value="UniProtKB-SubCell"/>
</dbReference>
<feature type="binding site" evidence="6">
    <location>
        <position position="241"/>
    </location>
    <ligand>
        <name>NAD(+)</name>
        <dbReference type="ChEBI" id="CHEBI:57540"/>
    </ligand>
</feature>
<feature type="binding site" evidence="6">
    <location>
        <position position="206"/>
    </location>
    <ligand>
        <name>NAD(+)</name>
        <dbReference type="ChEBI" id="CHEBI:57540"/>
    </ligand>
</feature>
<protein>
    <recommendedName>
        <fullName evidence="6">NAD kinase</fullName>
        <ecNumber evidence="6">2.7.1.23</ecNumber>
    </recommendedName>
    <alternativeName>
        <fullName evidence="6">ATP-dependent NAD kinase</fullName>
    </alternativeName>
</protein>
<keyword evidence="1 6" id="KW-0808">Transferase</keyword>
<evidence type="ECO:0000256" key="6">
    <source>
        <dbReference type="HAMAP-Rule" id="MF_00361"/>
    </source>
</evidence>
<dbReference type="AlphaFoldDB" id="A0A5A5T912"/>
<keyword evidence="2 6" id="KW-0418">Kinase</keyword>
<sequence>MKTIAIFYQGRKQDSSRFAAQLVPTLEQQGHTVRAIDIHQEGLDSFVSNEHVSFLGCDVVLVLGGDGTIVHAARMCAATNIPIVGVNFGRVGFLTELEPADIATDLDYYLNGDASVWVDERTMLHAVLEQDGKSEEFLALNDIVIARGTWPRVVQVGVWVDDYYYNTSYADGMIISTATGSTAYNMAVGGPLLHPQVESTVLTPIATHLASDRSLIIQPDATIKLQIFTGSQNGVFSADGQLNREVKDGAIITVHKSKYVTRFLRRRPPTYFYQIINAKLRNDNPAANEINHANRVND</sequence>
<keyword evidence="6" id="KW-0547">Nucleotide-binding</keyword>
<comment type="caution">
    <text evidence="7">The sequence shown here is derived from an EMBL/GenBank/DDBJ whole genome shotgun (WGS) entry which is preliminary data.</text>
</comment>
<keyword evidence="6" id="KW-0963">Cytoplasm</keyword>
<proteinExistence type="inferred from homology"/>
<keyword evidence="8" id="KW-1185">Reference proteome</keyword>
<keyword evidence="4 6" id="KW-0520">NAD</keyword>
<dbReference type="Proteomes" id="UP000322530">
    <property type="component" value="Unassembled WGS sequence"/>
</dbReference>
<comment type="catalytic activity">
    <reaction evidence="5 6">
        <text>NAD(+) + ATP = ADP + NADP(+) + H(+)</text>
        <dbReference type="Rhea" id="RHEA:18629"/>
        <dbReference type="ChEBI" id="CHEBI:15378"/>
        <dbReference type="ChEBI" id="CHEBI:30616"/>
        <dbReference type="ChEBI" id="CHEBI:57540"/>
        <dbReference type="ChEBI" id="CHEBI:58349"/>
        <dbReference type="ChEBI" id="CHEBI:456216"/>
        <dbReference type="EC" id="2.7.1.23"/>
    </reaction>
</comment>
<dbReference type="InterPro" id="IPR016064">
    <property type="entry name" value="NAD/diacylglycerol_kinase_sf"/>
</dbReference>
<feature type="binding site" evidence="6">
    <location>
        <position position="71"/>
    </location>
    <ligand>
        <name>NAD(+)</name>
        <dbReference type="ChEBI" id="CHEBI:57540"/>
    </ligand>
</feature>
<dbReference type="GO" id="GO:0019674">
    <property type="term" value="P:NAD+ metabolic process"/>
    <property type="evidence" value="ECO:0007669"/>
    <property type="project" value="InterPro"/>
</dbReference>